<dbReference type="GO" id="GO:0047121">
    <property type="term" value="F:isoquinoline 1-oxidoreductase activity"/>
    <property type="evidence" value="ECO:0007669"/>
    <property type="project" value="UniProtKB-EC"/>
</dbReference>
<dbReference type="PANTHER" id="PTHR47495">
    <property type="entry name" value="ALDEHYDE DEHYDROGENASE"/>
    <property type="match status" value="1"/>
</dbReference>
<dbReference type="InterPro" id="IPR008274">
    <property type="entry name" value="AldOxase/xan_DH_MoCoBD1"/>
</dbReference>
<dbReference type="PIRSF" id="PIRSF036389">
    <property type="entry name" value="IOR_B"/>
    <property type="match status" value="1"/>
</dbReference>
<dbReference type="InterPro" id="IPR019546">
    <property type="entry name" value="TAT_signal_bac_arc"/>
</dbReference>
<dbReference type="NCBIfam" id="TIGR01409">
    <property type="entry name" value="TAT_signal_seq"/>
    <property type="match status" value="1"/>
</dbReference>
<evidence type="ECO:0000256" key="1">
    <source>
        <dbReference type="ARBA" id="ARBA00022729"/>
    </source>
</evidence>
<proteinExistence type="predicted"/>
<dbReference type="InterPro" id="IPR037165">
    <property type="entry name" value="AldOxase/xan_DH_Mopterin-bd_sf"/>
</dbReference>
<protein>
    <submittedName>
        <fullName evidence="3">Isoquinoline 1-oxidoreductase beta subunit</fullName>
        <ecNumber evidence="3">1.3.99.16</ecNumber>
    </submittedName>
</protein>
<dbReference type="Pfam" id="PF02738">
    <property type="entry name" value="MoCoBD_1"/>
    <property type="match status" value="1"/>
</dbReference>
<dbReference type="SMART" id="SM01008">
    <property type="entry name" value="Ald_Xan_dh_C"/>
    <property type="match status" value="1"/>
</dbReference>
<dbReference type="InterPro" id="IPR046867">
    <property type="entry name" value="AldOxase/xan_DH_MoCoBD2"/>
</dbReference>
<reference evidence="3 4" key="1">
    <citation type="submission" date="2020-08" db="EMBL/GenBank/DDBJ databases">
        <title>Genomic Encyclopedia of Type Strains, Phase IV (KMG-IV): sequencing the most valuable type-strain genomes for metagenomic binning, comparative biology and taxonomic classification.</title>
        <authorList>
            <person name="Goeker M."/>
        </authorList>
    </citation>
    <scope>NUCLEOTIDE SEQUENCE [LARGE SCALE GENOMIC DNA]</scope>
    <source>
        <strain evidence="3 4">DSM 22368</strain>
    </source>
</reference>
<comment type="caution">
    <text evidence="3">The sequence shown here is derived from an EMBL/GenBank/DDBJ whole genome shotgun (WGS) entry which is preliminary data.</text>
</comment>
<dbReference type="Proteomes" id="UP000528457">
    <property type="component" value="Unassembled WGS sequence"/>
</dbReference>
<evidence type="ECO:0000313" key="3">
    <source>
        <dbReference type="EMBL" id="MBB6521765.1"/>
    </source>
</evidence>
<dbReference type="Gene3D" id="3.30.365.10">
    <property type="entry name" value="Aldehyde oxidase/xanthine dehydrogenase, molybdopterin binding domain"/>
    <property type="match status" value="4"/>
</dbReference>
<evidence type="ECO:0000313" key="4">
    <source>
        <dbReference type="Proteomes" id="UP000528457"/>
    </source>
</evidence>
<dbReference type="Gene3D" id="3.90.1170.50">
    <property type="entry name" value="Aldehyde oxidase/xanthine dehydrogenase, a/b hammerhead"/>
    <property type="match status" value="1"/>
</dbReference>
<dbReference type="InterPro" id="IPR012368">
    <property type="entry name" value="OxRdtase_Mopterin-bd_su_IorB"/>
</dbReference>
<dbReference type="Pfam" id="PF20256">
    <property type="entry name" value="MoCoBD_2"/>
    <property type="match status" value="2"/>
</dbReference>
<evidence type="ECO:0000259" key="2">
    <source>
        <dbReference type="SMART" id="SM01008"/>
    </source>
</evidence>
<dbReference type="PROSITE" id="PS51318">
    <property type="entry name" value="TAT"/>
    <property type="match status" value="1"/>
</dbReference>
<dbReference type="AlphaFoldDB" id="A0A7X0JT31"/>
<keyword evidence="1" id="KW-0732">Signal</keyword>
<dbReference type="InterPro" id="IPR006311">
    <property type="entry name" value="TAT_signal"/>
</dbReference>
<dbReference type="EC" id="1.3.99.16" evidence="3"/>
<keyword evidence="4" id="KW-1185">Reference proteome</keyword>
<name>A0A7X0JT31_9GAMM</name>
<accession>A0A7X0JT31</accession>
<dbReference type="RefSeq" id="WP_166844577.1">
    <property type="nucleotide sequence ID" value="NZ_JAAONY010000002.1"/>
</dbReference>
<feature type="domain" description="Aldehyde oxidase/xanthine dehydrogenase a/b hammerhead" evidence="2">
    <location>
        <begin position="218"/>
        <end position="307"/>
    </location>
</feature>
<dbReference type="SUPFAM" id="SSF56003">
    <property type="entry name" value="Molybdenum cofactor-binding domain"/>
    <property type="match status" value="2"/>
</dbReference>
<dbReference type="InterPro" id="IPR052516">
    <property type="entry name" value="N-heterocyclic_Hydroxylase"/>
</dbReference>
<keyword evidence="3" id="KW-0560">Oxidoreductase</keyword>
<dbReference type="InParanoid" id="A0A7X0JT31"/>
<organism evidence="3 4">
    <name type="scientific">Pseudoteredinibacter isoporae</name>
    <dbReference type="NCBI Taxonomy" id="570281"/>
    <lineage>
        <taxon>Bacteria</taxon>
        <taxon>Pseudomonadati</taxon>
        <taxon>Pseudomonadota</taxon>
        <taxon>Gammaproteobacteria</taxon>
        <taxon>Cellvibrionales</taxon>
        <taxon>Cellvibrionaceae</taxon>
        <taxon>Pseudoteredinibacter</taxon>
    </lineage>
</organism>
<sequence length="757" mass="81872">MSKHSIQEISQLNRRQFLQATGIAGSGLLLGAPLAQAAPKAVPMDLISGADSSAEDFLRLNLFVELALDGTVRIVCHRSEMGQGIRTGLPQVLADEMGADWNKVQVIQGQANKEYGSQNTDGSRSVRNFYLPMRKMGAAAREMLRQAAAKKWGVSVDRISVDKHQLSDGKRSASFAELASLAAQEALPNLDKLKLKAKKDFNYIGKPVSGVDMPEFIQGKATFGVDVQLPDMVHASIERSPVMGGKLISVDDKEALAVAGVLAVEKIQGKPLPAAFNALEGVAVIASNTWAAQQGRKKLKLQWDLGANKTHGSKEYDQILAASHEKDEGSLHLYEQGDVKAAFAKAAHLVEGNYHVPYLAHASMEPPAASAIYKDGRCEVWACTQTPQSAQRQVAASLGINPEQVTVHVTYLGGGFGRKSKPDFVAEAALLAKQLGKPVKVTWSREDDIRHDYLHAVCDTQLKASVDKGGNITAWQGSAAFPSIGSTFGPADSMAGWELDQGFHDFPFDVPNVALKRRKINAHMRIGWLRSVINIPMAFANGSLMGELAAAANMDAKEFWLKSLGPDRNIKPRVDSYSNYGNKIEQYPYETARAKAVIERVCKNAKWDAPREKGVGFGLAYHYSFLAHVAVVAKVAWDGNTPKLLALYSVIDAGQVVNPDRVKSQMEGAMIFGTSIAMYSEITTLNGQVEQGNFDGYRLTRMNESPDIHTEIVEADDAPRGVGEPGVPPVAPAIVNALANAGGPRIRKLPIANHLTV</sequence>
<dbReference type="PANTHER" id="PTHR47495:SF3">
    <property type="entry name" value="BLR6219 PROTEIN"/>
    <property type="match status" value="1"/>
</dbReference>
<gene>
    <name evidence="3" type="ORF">HNR48_002050</name>
</gene>
<dbReference type="FunCoup" id="A0A7X0JT31">
    <property type="interactions" value="400"/>
</dbReference>
<dbReference type="EMBL" id="JACHHT010000002">
    <property type="protein sequence ID" value="MBB6521765.1"/>
    <property type="molecule type" value="Genomic_DNA"/>
</dbReference>
<dbReference type="InterPro" id="IPR000674">
    <property type="entry name" value="Ald_Oxase/Xan_DH_a/b"/>
</dbReference>